<dbReference type="InterPro" id="IPR018392">
    <property type="entry name" value="LysM"/>
</dbReference>
<keyword evidence="1" id="KW-1133">Transmembrane helix</keyword>
<reference evidence="3 4" key="1">
    <citation type="journal article" date="2016" name="Nat. Commun.">
        <title>Thousands of microbial genomes shed light on interconnected biogeochemical processes in an aquifer system.</title>
        <authorList>
            <person name="Anantharaman K."/>
            <person name="Brown C.T."/>
            <person name="Hug L.A."/>
            <person name="Sharon I."/>
            <person name="Castelle C.J."/>
            <person name="Probst A.J."/>
            <person name="Thomas B.C."/>
            <person name="Singh A."/>
            <person name="Wilkins M.J."/>
            <person name="Karaoz U."/>
            <person name="Brodie E.L."/>
            <person name="Williams K.H."/>
            <person name="Hubbard S.S."/>
            <person name="Banfield J.F."/>
        </authorList>
    </citation>
    <scope>NUCLEOTIDE SEQUENCE [LARGE SCALE GENOMIC DNA]</scope>
</reference>
<protein>
    <recommendedName>
        <fullName evidence="2">LysM domain-containing protein</fullName>
    </recommendedName>
</protein>
<dbReference type="SMART" id="SM00257">
    <property type="entry name" value="LysM"/>
    <property type="match status" value="1"/>
</dbReference>
<dbReference type="Proteomes" id="UP000178735">
    <property type="component" value="Unassembled WGS sequence"/>
</dbReference>
<name>A0A1F7WH87_9BACT</name>
<evidence type="ECO:0000259" key="2">
    <source>
        <dbReference type="PROSITE" id="PS51782"/>
    </source>
</evidence>
<dbReference type="Pfam" id="PF01476">
    <property type="entry name" value="LysM"/>
    <property type="match status" value="1"/>
</dbReference>
<sequence>MKQEGFAKTFKIFEQEWLPSNKTALTIIWIIVSIMAGELIIYKHQNLFSSYVTNASDFNGGLEAAGSASDSREKYDTSINSTSKLYQNILTRYASEESGKRTVSREVDKIVSGSGTKAVSSSPMAAGRLEHAGRAAAENSKSFSGANNGRVIVHRVKRGETLAHISQKYYKTVSKYKQIAIQNNLKSPYSVKRGDKLIIVLR</sequence>
<feature type="transmembrane region" description="Helical" evidence="1">
    <location>
        <begin position="23"/>
        <end position="42"/>
    </location>
</feature>
<accession>A0A1F7WH87</accession>
<proteinExistence type="predicted"/>
<dbReference type="EMBL" id="MGFH01000214">
    <property type="protein sequence ID" value="OGM02194.1"/>
    <property type="molecule type" value="Genomic_DNA"/>
</dbReference>
<evidence type="ECO:0000256" key="1">
    <source>
        <dbReference type="SAM" id="Phobius"/>
    </source>
</evidence>
<organism evidence="3 4">
    <name type="scientific">Candidatus Wallbacteria bacterium GWC2_49_35</name>
    <dbReference type="NCBI Taxonomy" id="1817813"/>
    <lineage>
        <taxon>Bacteria</taxon>
        <taxon>Candidatus Walliibacteriota</taxon>
    </lineage>
</organism>
<keyword evidence="1" id="KW-0472">Membrane</keyword>
<keyword evidence="1" id="KW-0812">Transmembrane</keyword>
<dbReference type="CDD" id="cd00118">
    <property type="entry name" value="LysM"/>
    <property type="match status" value="1"/>
</dbReference>
<comment type="caution">
    <text evidence="3">The sequence shown here is derived from an EMBL/GenBank/DDBJ whole genome shotgun (WGS) entry which is preliminary data.</text>
</comment>
<evidence type="ECO:0000313" key="4">
    <source>
        <dbReference type="Proteomes" id="UP000178735"/>
    </source>
</evidence>
<evidence type="ECO:0000313" key="3">
    <source>
        <dbReference type="EMBL" id="OGM02194.1"/>
    </source>
</evidence>
<dbReference type="PROSITE" id="PS51782">
    <property type="entry name" value="LYSM"/>
    <property type="match status" value="1"/>
</dbReference>
<feature type="domain" description="LysM" evidence="2">
    <location>
        <begin position="152"/>
        <end position="199"/>
    </location>
</feature>
<dbReference type="InterPro" id="IPR036779">
    <property type="entry name" value="LysM_dom_sf"/>
</dbReference>
<dbReference type="Gene3D" id="3.10.350.10">
    <property type="entry name" value="LysM domain"/>
    <property type="match status" value="1"/>
</dbReference>
<dbReference type="SUPFAM" id="SSF54106">
    <property type="entry name" value="LysM domain"/>
    <property type="match status" value="1"/>
</dbReference>
<dbReference type="AlphaFoldDB" id="A0A1F7WH87"/>
<gene>
    <name evidence="3" type="ORF">A2008_02025</name>
</gene>